<dbReference type="CDD" id="cd20235">
    <property type="entry name" value="PFM_spherulin-2a-like"/>
    <property type="match status" value="1"/>
</dbReference>
<proteinExistence type="predicted"/>
<evidence type="ECO:0000313" key="3">
    <source>
        <dbReference type="Proteomes" id="UP000838756"/>
    </source>
</evidence>
<evidence type="ECO:0000313" key="2">
    <source>
        <dbReference type="EMBL" id="CAH2226384.1"/>
    </source>
</evidence>
<organism evidence="2 3">
    <name type="scientific">Pararge aegeria aegeria</name>
    <dbReference type="NCBI Taxonomy" id="348720"/>
    <lineage>
        <taxon>Eukaryota</taxon>
        <taxon>Metazoa</taxon>
        <taxon>Ecdysozoa</taxon>
        <taxon>Arthropoda</taxon>
        <taxon>Hexapoda</taxon>
        <taxon>Insecta</taxon>
        <taxon>Pterygota</taxon>
        <taxon>Neoptera</taxon>
        <taxon>Endopterygota</taxon>
        <taxon>Lepidoptera</taxon>
        <taxon>Glossata</taxon>
        <taxon>Ditrysia</taxon>
        <taxon>Papilionoidea</taxon>
        <taxon>Nymphalidae</taxon>
        <taxon>Satyrinae</taxon>
        <taxon>Satyrini</taxon>
        <taxon>Parargina</taxon>
        <taxon>Pararge</taxon>
    </lineage>
</organism>
<dbReference type="Proteomes" id="UP000838756">
    <property type="component" value="Unassembled WGS sequence"/>
</dbReference>
<dbReference type="OrthoDB" id="7405779at2759"/>
<reference evidence="2" key="1">
    <citation type="submission" date="2022-03" db="EMBL/GenBank/DDBJ databases">
        <authorList>
            <person name="Lindestad O."/>
        </authorList>
    </citation>
    <scope>NUCLEOTIDE SEQUENCE</scope>
</reference>
<sequence length="294" mass="33665">MVSKLLAVLCILPIIYAKIDIDISATDEKERDVRISGSYVDLINDIERKTFDLTDENLKKSISTYFGWTPDNVYLRNPTPWGGLYKSLNWEPVKRVFLPKKASILTVETKPVLIDSKNLINEDAESKIFNEKIRHFVETTVSSKWEKTNELEGEDIHYHFDMKMPKDSKYFGFTATLGEDAVKTMPMKVVSDIQITLKPKQNAKVEVLATKEIMKIKVDYETSLVGAVAMNYDKEFKGHRFWAMDINTVLEAGGMKRHVLSSEVIDVVHFRDVKVLVKDVDTDDVIFTAPLEIH</sequence>
<feature type="signal peptide" evidence="1">
    <location>
        <begin position="1"/>
        <end position="17"/>
    </location>
</feature>
<keyword evidence="3" id="KW-1185">Reference proteome</keyword>
<evidence type="ECO:0000256" key="1">
    <source>
        <dbReference type="SAM" id="SignalP"/>
    </source>
</evidence>
<accession>A0A8S4R0F8</accession>
<name>A0A8S4R0F8_9NEOP</name>
<dbReference type="EMBL" id="CAKXAJ010021215">
    <property type="protein sequence ID" value="CAH2226384.1"/>
    <property type="molecule type" value="Genomic_DNA"/>
</dbReference>
<gene>
    <name evidence="2" type="primary">jg25432</name>
    <name evidence="2" type="ORF">PAEG_LOCUS7090</name>
</gene>
<protein>
    <submittedName>
        <fullName evidence="2">Jg25432 protein</fullName>
    </submittedName>
</protein>
<dbReference type="AlphaFoldDB" id="A0A8S4R0F8"/>
<feature type="chain" id="PRO_5035917370" evidence="1">
    <location>
        <begin position="18"/>
        <end position="294"/>
    </location>
</feature>
<comment type="caution">
    <text evidence="2">The sequence shown here is derived from an EMBL/GenBank/DDBJ whole genome shotgun (WGS) entry which is preliminary data.</text>
</comment>
<keyword evidence="1" id="KW-0732">Signal</keyword>